<organism evidence="1 2">
    <name type="scientific">Nemania bipapillata</name>
    <dbReference type="NCBI Taxonomy" id="110536"/>
    <lineage>
        <taxon>Eukaryota</taxon>
        <taxon>Fungi</taxon>
        <taxon>Dikarya</taxon>
        <taxon>Ascomycota</taxon>
        <taxon>Pezizomycotina</taxon>
        <taxon>Sordariomycetes</taxon>
        <taxon>Xylariomycetidae</taxon>
        <taxon>Xylariales</taxon>
        <taxon>Xylariaceae</taxon>
        <taxon>Nemania</taxon>
    </lineage>
</organism>
<proteinExistence type="predicted"/>
<dbReference type="Proteomes" id="UP001153334">
    <property type="component" value="Unassembled WGS sequence"/>
</dbReference>
<protein>
    <submittedName>
        <fullName evidence="1">Uncharacterized protein</fullName>
    </submittedName>
</protein>
<gene>
    <name evidence="1" type="ORF">ONZ43_g5506</name>
</gene>
<name>A0ACC2I9Q6_9PEZI</name>
<keyword evidence="2" id="KW-1185">Reference proteome</keyword>
<comment type="caution">
    <text evidence="1">The sequence shown here is derived from an EMBL/GenBank/DDBJ whole genome shotgun (WGS) entry which is preliminary data.</text>
</comment>
<evidence type="ECO:0000313" key="2">
    <source>
        <dbReference type="Proteomes" id="UP001153334"/>
    </source>
</evidence>
<accession>A0ACC2I9Q6</accession>
<dbReference type="EMBL" id="JAPESX010001724">
    <property type="protein sequence ID" value="KAJ8111931.1"/>
    <property type="molecule type" value="Genomic_DNA"/>
</dbReference>
<reference evidence="1" key="1">
    <citation type="submission" date="2022-11" db="EMBL/GenBank/DDBJ databases">
        <title>Genome Sequence of Nemania bipapillata.</title>
        <authorList>
            <person name="Buettner E."/>
        </authorList>
    </citation>
    <scope>NUCLEOTIDE SEQUENCE</scope>
    <source>
        <strain evidence="1">CP14</strain>
    </source>
</reference>
<evidence type="ECO:0000313" key="1">
    <source>
        <dbReference type="EMBL" id="KAJ8111931.1"/>
    </source>
</evidence>
<sequence>MALLLETAGGGSVSRHTYSEQRRKKPIQLCWPSANDQSRAKVGNPSPSLQGWRATDVRGDGSKAAVHIVNVSQEDLERHYALSNAARHDLPRPSIRTLIKWNPFQMDVADHELFEHFHRTASRSLAIFGRDTEELAYALVRLALLDDSISSRAVWLSLLAFSATHRHHVYAQSVEYKISAIEALAAVPTNEITTKEAIQHIAAGMLLCSLEIHHTSCTSGQWIHYIIGVKDVIQANNLTECADITPDLALLLEWVYYHDVLLRFTTRYWPLSKANIISDAPSFQVKLSHPTPPAITAVRLLSDLCDAVSAYPISADPAEMTSEHISFLKILDWKTRNISVEDITQGDTDNARMNAELYKLAILVYLNRASNDALGQAAVTQRYVDQGFAQLARMESCQHQFPLFVLGLDARTDEQRVAILELISRTSQTDASRSLEQIRVLMQASWAQEDLANGNISYLTSLSYVFGCCRNVPSFV</sequence>